<dbReference type="Proteomes" id="UP001157974">
    <property type="component" value="Unassembled WGS sequence"/>
</dbReference>
<feature type="coiled-coil region" evidence="1">
    <location>
        <begin position="312"/>
        <end position="339"/>
    </location>
</feature>
<gene>
    <name evidence="2" type="ORF">NDN08_007833</name>
</gene>
<comment type="caution">
    <text evidence="2">The sequence shown here is derived from an EMBL/GenBank/DDBJ whole genome shotgun (WGS) entry which is preliminary data.</text>
</comment>
<proteinExistence type="predicted"/>
<evidence type="ECO:0000313" key="2">
    <source>
        <dbReference type="EMBL" id="KAJ8907727.1"/>
    </source>
</evidence>
<accession>A0AAV8V294</accession>
<dbReference type="PANTHER" id="PTHR21974">
    <property type="entry name" value="RE15880P"/>
    <property type="match status" value="1"/>
</dbReference>
<reference evidence="2 3" key="1">
    <citation type="journal article" date="2023" name="Nat. Commun.">
        <title>Origin of minicircular mitochondrial genomes in red algae.</title>
        <authorList>
            <person name="Lee Y."/>
            <person name="Cho C.H."/>
            <person name="Lee Y.M."/>
            <person name="Park S.I."/>
            <person name="Yang J.H."/>
            <person name="West J.A."/>
            <person name="Bhattacharya D."/>
            <person name="Yoon H.S."/>
        </authorList>
    </citation>
    <scope>NUCLEOTIDE SEQUENCE [LARGE SCALE GENOMIC DNA]</scope>
    <source>
        <strain evidence="2 3">CCMP1338</strain>
        <tissue evidence="2">Whole cell</tissue>
    </source>
</reference>
<protein>
    <submittedName>
        <fullName evidence="2">Uncharacterized protein</fullName>
    </submittedName>
</protein>
<dbReference type="PANTHER" id="PTHR21974:SF2">
    <property type="entry name" value="RE15880P"/>
    <property type="match status" value="1"/>
</dbReference>
<evidence type="ECO:0000256" key="1">
    <source>
        <dbReference type="SAM" id="Coils"/>
    </source>
</evidence>
<dbReference type="EMBL" id="JAMWBK010000002">
    <property type="protein sequence ID" value="KAJ8907727.1"/>
    <property type="molecule type" value="Genomic_DNA"/>
</dbReference>
<keyword evidence="3" id="KW-1185">Reference proteome</keyword>
<keyword evidence="1" id="KW-0175">Coiled coil</keyword>
<sequence>MNSYDYLRSRYFSLEDQLREYELVDERQAQAEALVRTASDQVRNIEKKSKGAELSLENGEKKLRKAESSTIRKLVNREKYDVKVEKWRSITQDDRKALKYLHEELDARKRNRACAQEALEQAKRQVASRNQLDKQRKELLEQAFQGLGGDAAETHWEAERRTLRLVYEESVKRSDEQAKGLRYLEKAKEQMATGHERLRHALNYNTVDLFSGQGGLLSLYASAQTNQSMREAKQLHEQAQSSFEEAVEINPDIPEAQAAVINFSSFLSFTNIFIDGVITDFVVRNKVNKAIKESAMALKRVNAAHAHQISFCAELRAAVKQDRINLDRAEEALERERVRLIHQWVY</sequence>
<dbReference type="AlphaFoldDB" id="A0AAV8V294"/>
<evidence type="ECO:0000313" key="3">
    <source>
        <dbReference type="Proteomes" id="UP001157974"/>
    </source>
</evidence>
<organism evidence="2 3">
    <name type="scientific">Rhodosorus marinus</name>
    <dbReference type="NCBI Taxonomy" id="101924"/>
    <lineage>
        <taxon>Eukaryota</taxon>
        <taxon>Rhodophyta</taxon>
        <taxon>Stylonematophyceae</taxon>
        <taxon>Stylonematales</taxon>
        <taxon>Stylonemataceae</taxon>
        <taxon>Rhodosorus</taxon>
    </lineage>
</organism>
<feature type="coiled-coil region" evidence="1">
    <location>
        <begin position="105"/>
        <end position="142"/>
    </location>
</feature>
<name>A0AAV8V294_9RHOD</name>